<name>A0ABN8T8N1_9ENTR</name>
<reference evidence="2" key="1">
    <citation type="submission" date="2022-05" db="EMBL/GenBank/DDBJ databases">
        <authorList>
            <person name="Blom J."/>
        </authorList>
    </citation>
    <scope>NUCLEOTIDE SEQUENCE</scope>
    <source>
        <strain evidence="2">Type strain: CPO20170097</strain>
    </source>
</reference>
<comment type="caution">
    <text evidence="2">The sequence shown here is derived from an EMBL/GenBank/DDBJ whole genome shotgun (WGS) entry which is preliminary data.</text>
</comment>
<keyword evidence="3" id="KW-1185">Reference proteome</keyword>
<dbReference type="Pfam" id="PF05229">
    <property type="entry name" value="SCPU"/>
    <property type="match status" value="1"/>
</dbReference>
<organism evidence="2 3">
    <name type="scientific">Pseudocitrobacter vendiensis</name>
    <dbReference type="NCBI Taxonomy" id="2488306"/>
    <lineage>
        <taxon>Bacteria</taxon>
        <taxon>Pseudomonadati</taxon>
        <taxon>Pseudomonadota</taxon>
        <taxon>Gammaproteobacteria</taxon>
        <taxon>Enterobacterales</taxon>
        <taxon>Enterobacteriaceae</taxon>
        <taxon>Pseudocitrobacter</taxon>
    </lineage>
</organism>
<accession>A0ABN8T8N1</accession>
<feature type="domain" description="Spore coat protein U/FanG" evidence="1">
    <location>
        <begin position="205"/>
        <end position="339"/>
    </location>
</feature>
<sequence length="342" mass="36276">MIIVAAKSIPMRIIIFLIFTGLLLPIMTTPATVHAASGAISCEFSGGNSFSFGSLAIGSTATTIASAKYTCHLQDYTPGVNHYANICLSSEDAPPFKMHSNGDGQGNVYTLLFRVYNLSDPAQELQQNDNLMQQTIMLNTNNTTVGGTFNLRGIVPAGQNDIPAYAYYNYSMTMRIRWNTETSADALASCQSGQAQNSATNGGNTQSSASVSDSCAIQSVSNLDFGLLEASTLRQQPLKTSAQVQVRCPLGTAFSLGIDNGSHANGDSRQMCNGNNRCLTYTLWQDSAASMPWGNIANVNRVDVSSASGSAQSFVVYGEVPSGQAVNGDGIFSDDVVITLTY</sequence>
<proteinExistence type="predicted"/>
<gene>
    <name evidence="2" type="ORF">FBBNIHIM_02745</name>
</gene>
<dbReference type="SMART" id="SM00972">
    <property type="entry name" value="SCPU"/>
    <property type="match status" value="1"/>
</dbReference>
<protein>
    <submittedName>
        <fullName evidence="2">Secreted protein</fullName>
    </submittedName>
</protein>
<dbReference type="Proteomes" id="UP001152651">
    <property type="component" value="Unassembled WGS sequence"/>
</dbReference>
<dbReference type="InterPro" id="IPR053167">
    <property type="entry name" value="Spore_coat_component"/>
</dbReference>
<dbReference type="EMBL" id="CALSBS010000002">
    <property type="protein sequence ID" value="CAH6635734.1"/>
    <property type="molecule type" value="Genomic_DNA"/>
</dbReference>
<dbReference type="InterPro" id="IPR007893">
    <property type="entry name" value="Spore_coat_U/FanG"/>
</dbReference>
<evidence type="ECO:0000313" key="3">
    <source>
        <dbReference type="Proteomes" id="UP001152651"/>
    </source>
</evidence>
<evidence type="ECO:0000259" key="1">
    <source>
        <dbReference type="Pfam" id="PF05229"/>
    </source>
</evidence>
<dbReference type="PANTHER" id="PTHR37089">
    <property type="entry name" value="PROTEIN U-RELATED"/>
    <property type="match status" value="1"/>
</dbReference>
<evidence type="ECO:0000313" key="2">
    <source>
        <dbReference type="EMBL" id="CAH6635734.1"/>
    </source>
</evidence>